<reference evidence="1 2" key="1">
    <citation type="submission" date="2020-04" db="EMBL/GenBank/DDBJ databases">
        <title>Genomic insights into acetone-butanol-ethanol (ABE) fermentation by sequencing solventogenic clostridia strains.</title>
        <authorList>
            <person name="Brown S."/>
        </authorList>
    </citation>
    <scope>NUCLEOTIDE SEQUENCE [LARGE SCALE GENOMIC DNA]</scope>
    <source>
        <strain evidence="1 2">DJ011</strain>
    </source>
</reference>
<protein>
    <submittedName>
        <fullName evidence="1">Uncharacterized protein</fullName>
    </submittedName>
</protein>
<name>A0A923J0G5_CLOTT</name>
<evidence type="ECO:0000313" key="2">
    <source>
        <dbReference type="Proteomes" id="UP000563151"/>
    </source>
</evidence>
<organism evidence="1 2">
    <name type="scientific">Clostridium tetanomorphum</name>
    <dbReference type="NCBI Taxonomy" id="1553"/>
    <lineage>
        <taxon>Bacteria</taxon>
        <taxon>Bacillati</taxon>
        <taxon>Bacillota</taxon>
        <taxon>Clostridia</taxon>
        <taxon>Eubacteriales</taxon>
        <taxon>Clostridiaceae</taxon>
        <taxon>Clostridium</taxon>
    </lineage>
</organism>
<dbReference type="EMBL" id="JAAZWO010000009">
    <property type="protein sequence ID" value="MBC2398052.1"/>
    <property type="molecule type" value="Genomic_DNA"/>
</dbReference>
<gene>
    <name evidence="1" type="ORF">HGG79_09730</name>
</gene>
<dbReference type="InterPro" id="IPR015943">
    <property type="entry name" value="WD40/YVTN_repeat-like_dom_sf"/>
</dbReference>
<keyword evidence="2" id="KW-1185">Reference proteome</keyword>
<dbReference type="PROSITE" id="PS51257">
    <property type="entry name" value="PROKAR_LIPOPROTEIN"/>
    <property type="match status" value="1"/>
</dbReference>
<dbReference type="AlphaFoldDB" id="A0A923J0G5"/>
<accession>A0A923J0G5</accession>
<sequence length="390" mass="45527">MKKRIYIVLTIVFIIFSLTSCKTIDQNGIKGKNVEKKKEVKEYNIIDFYMIDKNKGWCISKEGILTTENKGVNWREVTPKDTYLVEFLSSYNKDNKKNIVYKFLDENIAFIAYRKENKVNIYRTLDRGKNWDTTLLELKDYTKDKNYNVQLKVLDKDNGFVIINDMEHNEYYLYKTIDGGKNWIRLFKTTILRENDITSINEDRIRGITGIEFKDKNYGFYTVKSTSSSHPLIFKTNNGGENWSLQKLDIPKNYANVKGCTYTTYPPKFSKGNKKAYIPVEFNNGEKSIIIFYKSNNGGESWIPTVPIEKKPFIGINYGIDNDGILWIVDSDGNKIYRLQNEEKDLQEIKSDINLNGKKIQFVTLNNGFLLDNNKVFITKDKGITWKKIK</sequence>
<dbReference type="SUPFAM" id="SSF110296">
    <property type="entry name" value="Oligoxyloglucan reducing end-specific cellobiohydrolase"/>
    <property type="match status" value="1"/>
</dbReference>
<dbReference type="Gene3D" id="2.130.10.10">
    <property type="entry name" value="YVTN repeat-like/Quinoprotein amine dehydrogenase"/>
    <property type="match status" value="2"/>
</dbReference>
<dbReference type="Proteomes" id="UP000563151">
    <property type="component" value="Unassembled WGS sequence"/>
</dbReference>
<comment type="caution">
    <text evidence="1">The sequence shown here is derived from an EMBL/GenBank/DDBJ whole genome shotgun (WGS) entry which is preliminary data.</text>
</comment>
<proteinExistence type="predicted"/>
<evidence type="ECO:0000313" key="1">
    <source>
        <dbReference type="EMBL" id="MBC2398052.1"/>
    </source>
</evidence>
<dbReference type="RefSeq" id="WP_111947661.1">
    <property type="nucleotide sequence ID" value="NZ_JAAZWO010000009.1"/>
</dbReference>